<evidence type="ECO:0000259" key="6">
    <source>
        <dbReference type="PROSITE" id="PS51270"/>
    </source>
</evidence>
<dbReference type="Gene3D" id="3.30.40.10">
    <property type="entry name" value="Zinc/RING finger domain, C3HC4 (zinc finger)"/>
    <property type="match status" value="1"/>
</dbReference>
<dbReference type="InterPro" id="IPR017921">
    <property type="entry name" value="Znf_CTCHY"/>
</dbReference>
<evidence type="ECO:0008006" key="9">
    <source>
        <dbReference type="Google" id="ProtNLM"/>
    </source>
</evidence>
<keyword evidence="1 3" id="KW-0479">Metal-binding</keyword>
<protein>
    <recommendedName>
        <fullName evidence="9">RING-type domain-containing protein</fullName>
    </recommendedName>
</protein>
<keyword evidence="8" id="KW-1185">Reference proteome</keyword>
<dbReference type="InterPro" id="IPR037275">
    <property type="entry name" value="Znf_CTCHY_sf"/>
</dbReference>
<feature type="compositionally biased region" description="Polar residues" evidence="4">
    <location>
        <begin position="354"/>
        <end position="367"/>
    </location>
</feature>
<evidence type="ECO:0000259" key="5">
    <source>
        <dbReference type="PROSITE" id="PS50089"/>
    </source>
</evidence>
<dbReference type="SUPFAM" id="SSF161245">
    <property type="entry name" value="Zinc hairpin stack"/>
    <property type="match status" value="1"/>
</dbReference>
<evidence type="ECO:0000256" key="2">
    <source>
        <dbReference type="ARBA" id="ARBA00022833"/>
    </source>
</evidence>
<reference evidence="7 8" key="1">
    <citation type="submission" date="2022-05" db="EMBL/GenBank/DDBJ databases">
        <authorList>
            <consortium name="Genoscope - CEA"/>
            <person name="William W."/>
        </authorList>
    </citation>
    <scope>NUCLEOTIDE SEQUENCE [LARGE SCALE GENOMIC DNA]</scope>
</reference>
<evidence type="ECO:0000313" key="8">
    <source>
        <dbReference type="Proteomes" id="UP001159405"/>
    </source>
</evidence>
<evidence type="ECO:0000256" key="1">
    <source>
        <dbReference type="ARBA" id="ARBA00022771"/>
    </source>
</evidence>
<comment type="caution">
    <text evidence="7">The sequence shown here is derived from an EMBL/GenBank/DDBJ whole genome shotgun (WGS) entry which is preliminary data.</text>
</comment>
<gene>
    <name evidence="7" type="ORF">PLOB_00031428</name>
</gene>
<dbReference type="Pfam" id="PF13639">
    <property type="entry name" value="zf-RING_2"/>
    <property type="match status" value="1"/>
</dbReference>
<evidence type="ECO:0000313" key="7">
    <source>
        <dbReference type="EMBL" id="CAH3124849.1"/>
    </source>
</evidence>
<dbReference type="SMART" id="SM00184">
    <property type="entry name" value="RING"/>
    <property type="match status" value="2"/>
</dbReference>
<feature type="domain" description="RING-type" evidence="5">
    <location>
        <begin position="589"/>
        <end position="631"/>
    </location>
</feature>
<dbReference type="PANTHER" id="PTHR21319">
    <property type="entry name" value="RING FINGER AND CHY ZINC FINGER DOMAIN-CONTAINING PROTEIN 1"/>
    <property type="match status" value="1"/>
</dbReference>
<evidence type="ECO:0000256" key="4">
    <source>
        <dbReference type="SAM" id="MobiDB-lite"/>
    </source>
</evidence>
<proteinExistence type="predicted"/>
<sequence length="634" mass="70607">MSAYFCAICKHFTSVYKNPYHCEKCGICRNHQNKLFHCEVCNVCLDKRLEGNHKCRPDSDYDQVFSEDAFSGCQILPCSHKAHRECANVAVTQNVIKDHDHGACLCERCTSTREDEDKEVSLELPYAESSSSYSTQSQVDFDDSWAQPQTLSADASLESFASSRCSDCSANSWIAPDTGEGIAPNFLLRHTQDEELSQSALSKLSILNDIPSKCISSSSIDPVTDVACESERAYPSFSDDCQDASYSHLDEGLESIFSVWSSGQCERQSVDEGSWAGAVRPHVGFPVHGAVGGVFNDPLAWGNAAFNGDCSTIVLEEEAGFDDDMFVWSSADGFDAVDVFNNTQVLTRELPSREASSVSDLNSNLQATGDDLPSRVSLHSQPQWDQDLPYVGARPRQVHYSTSASPNSQSQQDWNSLGARPREHQYSTRASLPSLPQQDDAVPVLTFGRQFPVTTDWLSPVARLQQAQYSYSSDEFDGGRGTEEDFEGGVTISFLLKHSQDKALRAWALHEQVLMEQDLKQLGTSIKREGKLVRKIRACGEEDEELHEISSCTQEVRTAHKEPVHNCVNCNQIIDAQQRENHPCHPDICCICQEYVDAFIGCYEVPCGHKFHEECYLNMIVNNIETCPLCRRPF</sequence>
<dbReference type="PROSITE" id="PS50089">
    <property type="entry name" value="ZF_RING_2"/>
    <property type="match status" value="1"/>
</dbReference>
<dbReference type="InterPro" id="IPR013083">
    <property type="entry name" value="Znf_RING/FYVE/PHD"/>
</dbReference>
<feature type="compositionally biased region" description="Polar residues" evidence="4">
    <location>
        <begin position="427"/>
        <end position="437"/>
    </location>
</feature>
<dbReference type="EMBL" id="CALNXK010000040">
    <property type="protein sequence ID" value="CAH3124849.1"/>
    <property type="molecule type" value="Genomic_DNA"/>
</dbReference>
<dbReference type="InterPro" id="IPR001841">
    <property type="entry name" value="Znf_RING"/>
</dbReference>
<keyword evidence="2" id="KW-0862">Zinc</keyword>
<keyword evidence="1 3" id="KW-0863">Zinc-finger</keyword>
<dbReference type="SUPFAM" id="SSF57850">
    <property type="entry name" value="RING/U-box"/>
    <property type="match status" value="1"/>
</dbReference>
<dbReference type="PROSITE" id="PS51270">
    <property type="entry name" value="ZF_CTCHY"/>
    <property type="match status" value="1"/>
</dbReference>
<feature type="domain" description="CTCHY-type" evidence="6">
    <location>
        <begin position="1"/>
        <end position="63"/>
    </location>
</feature>
<evidence type="ECO:0000256" key="3">
    <source>
        <dbReference type="PROSITE-ProRule" id="PRU00175"/>
    </source>
</evidence>
<name>A0ABN8P0W4_9CNID</name>
<dbReference type="Proteomes" id="UP001159405">
    <property type="component" value="Unassembled WGS sequence"/>
</dbReference>
<feature type="region of interest" description="Disordered" evidence="4">
    <location>
        <begin position="351"/>
        <end position="437"/>
    </location>
</feature>
<organism evidence="7 8">
    <name type="scientific">Porites lobata</name>
    <dbReference type="NCBI Taxonomy" id="104759"/>
    <lineage>
        <taxon>Eukaryota</taxon>
        <taxon>Metazoa</taxon>
        <taxon>Cnidaria</taxon>
        <taxon>Anthozoa</taxon>
        <taxon>Hexacorallia</taxon>
        <taxon>Scleractinia</taxon>
        <taxon>Fungiina</taxon>
        <taxon>Poritidae</taxon>
        <taxon>Porites</taxon>
    </lineage>
</organism>
<feature type="compositionally biased region" description="Polar residues" evidence="4">
    <location>
        <begin position="399"/>
        <end position="415"/>
    </location>
</feature>
<dbReference type="PANTHER" id="PTHR21319:SF53">
    <property type="entry name" value="RING FINGER AND CHY ZINC FINGER DOMAIN-CONTAINING PROTEIN 1"/>
    <property type="match status" value="1"/>
</dbReference>
<dbReference type="CDD" id="cd16448">
    <property type="entry name" value="RING-H2"/>
    <property type="match status" value="1"/>
</dbReference>
<accession>A0ABN8P0W4</accession>